<dbReference type="Proteomes" id="UP000039865">
    <property type="component" value="Unassembled WGS sequence"/>
</dbReference>
<proteinExistence type="inferred from homology"/>
<feature type="compositionally biased region" description="Polar residues" evidence="14">
    <location>
        <begin position="8"/>
        <end position="25"/>
    </location>
</feature>
<dbReference type="OrthoDB" id="272289at2759"/>
<feature type="region of interest" description="Disordered" evidence="14">
    <location>
        <begin position="975"/>
        <end position="1001"/>
    </location>
</feature>
<feature type="compositionally biased region" description="Polar residues" evidence="14">
    <location>
        <begin position="721"/>
        <end position="744"/>
    </location>
</feature>
<dbReference type="GO" id="GO:0005953">
    <property type="term" value="C:CAAX-protein geranylgeranyltransferase complex"/>
    <property type="evidence" value="ECO:0007669"/>
    <property type="project" value="TreeGrafter"/>
</dbReference>
<dbReference type="GO" id="GO:0004662">
    <property type="term" value="F:CAAX-protein geranylgeranyltransferase activity"/>
    <property type="evidence" value="ECO:0007669"/>
    <property type="project" value="UniProtKB-EC"/>
</dbReference>
<evidence type="ECO:0000256" key="1">
    <source>
        <dbReference type="ARBA" id="ARBA00001946"/>
    </source>
</evidence>
<dbReference type="EMBL" id="CCKQ01005517">
    <property type="protein sequence ID" value="CDW76758.1"/>
    <property type="molecule type" value="Genomic_DNA"/>
</dbReference>
<evidence type="ECO:0000256" key="14">
    <source>
        <dbReference type="SAM" id="MobiDB-lite"/>
    </source>
</evidence>
<feature type="compositionally biased region" description="Polar residues" evidence="14">
    <location>
        <begin position="984"/>
        <end position="993"/>
    </location>
</feature>
<feature type="region of interest" description="Disordered" evidence="14">
    <location>
        <begin position="438"/>
        <end position="478"/>
    </location>
</feature>
<evidence type="ECO:0000256" key="5">
    <source>
        <dbReference type="ARBA" id="ARBA00022602"/>
    </source>
</evidence>
<dbReference type="InParanoid" id="A0A078A3A6"/>
<evidence type="ECO:0000256" key="2">
    <source>
        <dbReference type="ARBA" id="ARBA00006734"/>
    </source>
</evidence>
<dbReference type="EC" id="2.5.1.58" evidence="4"/>
<sequence length="1756" mass="203597">MIIKGQKATVSSHNRGASLNNSLTTKYGGENRHYPGLIQPNNQIKMAQIFDNQMMKQENFDGSYNSSTNKQYFERPSSQPNGDLQNKIDPDPNAIDQFKLLHQTQDNTQVNLATMENSIPNKLGYNNQNTINFPQLIPYNSSNNSILLPTSQNMQSNINGIGPGGFEMGSFFSNSNINDVHVNFNHNKNIPPAISNNNVTANNNQNQGGSPKMMDKDIIQGILNSDFNILTTNQSNNQTQHFEFSPDNTQYTILKAKLFNPNIKDEGTSMSTKAIAGGKQPETITSPIKNSLIHSQQFHVQQSLYNQGIQQHQNNNNIQYPQNSTNIQPLGIINKQQTMPAIFNKNPSNSQIISLKSKQGDLAKQIRHKKDMHKLKFYQTLTNQPNMITTNPTTKQVISQSIQSAGIGGGAYTNLNNSMPQSSSHQARNSLIQNAASIRTQARQQQSLQQNSTESQRKNTQEQLLSQRKENRTRSGQNIQTAGAVTGASNPYINIQNQFTFADATKINSNGGNSNRPLTTTNPYQQYKSTYNKTNPIMNNSIYGRDLSPIEQSNNNKRAETLGPDGVSHNAGSYGGQTQIGLGGGDVQTQLTHNEKSYTQLLSDNSRENYMLRSNMNSKENIQNNTSEFGKEASQNSNKKGRNQSIDNNYTNLKDSLLQETVKQNELQMNSTRRRQMISIEKVEKKRMLSESQEQVPMGSVISHNQNDIPHNFSMAIPLDDNQNMHNHSTSYPNQGSTSNYNNGQRRKTLQNDNMSMDLSTHQPSRAIQNLIIKKCEFKNRPDPSNNKTQFYSMQRNSLKIMRNMEKIKKLEQDLSLDHIGAKIYQGGVELYKAESQLILREKKSLPIHQKEKQHKHDHHKACQRFLDRGNNPVPPKYEEQDVLPQIDHSREVTSQFQYRSSSKNKHYSRQVMQFGKQQILGGVGGTISGFNFDEFDEEINGINLGKLFSIYGPNSVESKKQQRRTNNQLSDLRHSNREGLRSGRSTSLNNNRNQKKELDSTFPQLKDINNTFSELERSKDDFYQNDEPIVIRLMANIFSKKKSVKERLAMLPNISLEKLRQEIKKMTMEEKVYLQKLSRDKFLKERQQLCEKLFKHFPQEENNFEKEYSKIYADLELQQIDKTKQNPFYYALKANKDQREKMKLLRKLKLEEEDRLKERKMVEDELRRKAKEKDKTEIFSHTFVDYEDQSNLNTQGQEYKGDIMNRPAKDVFSFMNLNFELPVTYYQAFGDFNLPTENQKQIIKNFMLGHWPQMRNKKVNFKIAFDTIKQVFNVILLGKNCPLSKCCKMTVNFQFDKDIGGKVICMETLCPYNPLDQFFIDLESIEELFSENQRQLMQVQSDLMIQQMDQQMQKPRVKKALASEVSKSIQKGIYKNKSLREVLLSRQAQGILNPRRKRKPITDFVSQFFSDDGGEYSQYQPMMDDQDHDDHYKVNGDRTIEEAEDEGNNTWADITPVKQYDTPTGEAPICPIQYLPNYVEVMGYFRAILVKKELSLRALELTADVLRFNPGDYDAWALRRKIIDELKLPLREELEFLTEIGLYLEKNFQIWHHRRCIMEQDFREEKEFLDEVYQSDSKNYHAWSYKLWLFERFNLLDEYEWEWVDEELTDEVTNNTLWSYRYFLFTKTKPFTQQNIKEELEYTLKKLDIDLANEAAWVYLRGYLAISEQEAHQSQSTNAKRWFILDFPFLKEIMHALLDKSDFNKGNRFIYMVLIDFAVAEKDKDTQVKYLNLLKKTDRMRENYYQWRINQLASQ</sequence>
<protein>
    <recommendedName>
        <fullName evidence="9">Protein farnesyltransferase/geranylgeranyltransferase type-1 subunit alpha</fullName>
        <ecNumber evidence="4">2.5.1.58</ecNumber>
        <ecNumber evidence="3">2.5.1.59</ecNumber>
    </recommendedName>
    <alternativeName>
        <fullName evidence="12">CAAX farnesyltransferase subunit alpha</fullName>
    </alternativeName>
    <alternativeName>
        <fullName evidence="11">FTase-alpha</fullName>
    </alternativeName>
    <alternativeName>
        <fullName evidence="10">Ras proteins prenyltransferase subunit alpha</fullName>
    </alternativeName>
    <alternativeName>
        <fullName evidence="13">Type I protein geranyl-geranyltransferase subunit alpha</fullName>
    </alternativeName>
</protein>
<dbReference type="PANTHER" id="PTHR11129:SF1">
    <property type="entry name" value="PROTEIN FARNESYLTRANSFERASE_GERANYLGERANYLTRANSFERASE TYPE-1 SUBUNIT ALPHA"/>
    <property type="match status" value="1"/>
</dbReference>
<organism evidence="15 16">
    <name type="scientific">Stylonychia lemnae</name>
    <name type="common">Ciliate</name>
    <dbReference type="NCBI Taxonomy" id="5949"/>
    <lineage>
        <taxon>Eukaryota</taxon>
        <taxon>Sar</taxon>
        <taxon>Alveolata</taxon>
        <taxon>Ciliophora</taxon>
        <taxon>Intramacronucleata</taxon>
        <taxon>Spirotrichea</taxon>
        <taxon>Stichotrichia</taxon>
        <taxon>Sporadotrichida</taxon>
        <taxon>Oxytrichidae</taxon>
        <taxon>Stylonychinae</taxon>
        <taxon>Stylonychia</taxon>
    </lineage>
</organism>
<comment type="cofactor">
    <cofactor evidence="1">
        <name>Mg(2+)</name>
        <dbReference type="ChEBI" id="CHEBI:18420"/>
    </cofactor>
</comment>
<evidence type="ECO:0000256" key="9">
    <source>
        <dbReference type="ARBA" id="ARBA00040965"/>
    </source>
</evidence>
<dbReference type="Gene3D" id="1.25.40.120">
    <property type="entry name" value="Protein prenylyltransferase"/>
    <property type="match status" value="1"/>
</dbReference>
<dbReference type="InterPro" id="IPR002088">
    <property type="entry name" value="Prenyl_trans_a"/>
</dbReference>
<keyword evidence="5" id="KW-0637">Prenyltransferase</keyword>
<evidence type="ECO:0000256" key="6">
    <source>
        <dbReference type="ARBA" id="ARBA00022679"/>
    </source>
</evidence>
<keyword evidence="7" id="KW-0677">Repeat</keyword>
<keyword evidence="6 15" id="KW-0808">Transferase</keyword>
<evidence type="ECO:0000256" key="11">
    <source>
        <dbReference type="ARBA" id="ARBA00042436"/>
    </source>
</evidence>
<feature type="region of interest" description="Disordered" evidence="14">
    <location>
        <begin position="1"/>
        <end position="27"/>
    </location>
</feature>
<name>A0A078A3A6_STYLE</name>
<dbReference type="Pfam" id="PF01239">
    <property type="entry name" value="PPTA"/>
    <property type="match status" value="3"/>
</dbReference>
<dbReference type="GO" id="GO:0005965">
    <property type="term" value="C:protein farnesyltransferase complex"/>
    <property type="evidence" value="ECO:0007669"/>
    <property type="project" value="TreeGrafter"/>
</dbReference>
<gene>
    <name evidence="15" type="primary">Contig2041.g2206</name>
    <name evidence="15" type="ORF">STYLEM_5721</name>
</gene>
<evidence type="ECO:0000256" key="13">
    <source>
        <dbReference type="ARBA" id="ARBA00043219"/>
    </source>
</evidence>
<evidence type="ECO:0000256" key="7">
    <source>
        <dbReference type="ARBA" id="ARBA00022737"/>
    </source>
</evidence>
<feature type="region of interest" description="Disordered" evidence="14">
    <location>
        <begin position="721"/>
        <end position="748"/>
    </location>
</feature>
<accession>A0A078A3A6</accession>
<evidence type="ECO:0000256" key="10">
    <source>
        <dbReference type="ARBA" id="ARBA00041392"/>
    </source>
</evidence>
<evidence type="ECO:0000256" key="3">
    <source>
        <dbReference type="ARBA" id="ARBA00012700"/>
    </source>
</evidence>
<evidence type="ECO:0000256" key="12">
    <source>
        <dbReference type="ARBA" id="ARBA00043086"/>
    </source>
</evidence>
<feature type="region of interest" description="Disordered" evidence="14">
    <location>
        <begin position="628"/>
        <end position="649"/>
    </location>
</feature>
<dbReference type="PROSITE" id="PS51147">
    <property type="entry name" value="PFTA"/>
    <property type="match status" value="4"/>
</dbReference>
<evidence type="ECO:0000256" key="4">
    <source>
        <dbReference type="ARBA" id="ARBA00012702"/>
    </source>
</evidence>
<evidence type="ECO:0000256" key="8">
    <source>
        <dbReference type="ARBA" id="ARBA00022842"/>
    </source>
</evidence>
<dbReference type="SUPFAM" id="SSF48439">
    <property type="entry name" value="Protein prenylyltransferase"/>
    <property type="match status" value="1"/>
</dbReference>
<keyword evidence="8" id="KW-0460">Magnesium</keyword>
<keyword evidence="16" id="KW-1185">Reference proteome</keyword>
<dbReference type="GO" id="GO:0004660">
    <property type="term" value="F:protein farnesyltransferase activity"/>
    <property type="evidence" value="ECO:0007669"/>
    <property type="project" value="UniProtKB-EC"/>
</dbReference>
<reference evidence="15 16" key="1">
    <citation type="submission" date="2014-06" db="EMBL/GenBank/DDBJ databases">
        <authorList>
            <person name="Swart Estienne"/>
        </authorList>
    </citation>
    <scope>NUCLEOTIDE SEQUENCE [LARGE SCALE GENOMIC DNA]</scope>
    <source>
        <strain evidence="15 16">130c</strain>
    </source>
</reference>
<evidence type="ECO:0000313" key="16">
    <source>
        <dbReference type="Proteomes" id="UP000039865"/>
    </source>
</evidence>
<feature type="compositionally biased region" description="Low complexity" evidence="14">
    <location>
        <begin position="441"/>
        <end position="454"/>
    </location>
</feature>
<evidence type="ECO:0000313" key="15">
    <source>
        <dbReference type="EMBL" id="CDW76758.1"/>
    </source>
</evidence>
<dbReference type="EC" id="2.5.1.59" evidence="3"/>
<feature type="region of interest" description="Disordered" evidence="14">
    <location>
        <begin position="59"/>
        <end position="85"/>
    </location>
</feature>
<feature type="compositionally biased region" description="Polar residues" evidence="14">
    <location>
        <begin position="59"/>
        <end position="84"/>
    </location>
</feature>
<comment type="similarity">
    <text evidence="2">Belongs to the protein prenyltransferase subunit alpha family.</text>
</comment>
<dbReference type="PANTHER" id="PTHR11129">
    <property type="entry name" value="PROTEIN FARNESYLTRANSFERASE ALPHA SUBUNIT/RAB GERANYLGERANYL TRANSFERASE ALPHA SUBUNIT"/>
    <property type="match status" value="1"/>
</dbReference>